<accession>R7MZ31</accession>
<dbReference type="Proteomes" id="UP000017908">
    <property type="component" value="Unassembled WGS sequence"/>
</dbReference>
<dbReference type="EMBL" id="CBKE010000311">
    <property type="protein sequence ID" value="CDF05601.1"/>
    <property type="molecule type" value="Genomic_DNA"/>
</dbReference>
<evidence type="ECO:0000256" key="4">
    <source>
        <dbReference type="ARBA" id="ARBA00022840"/>
    </source>
</evidence>
<dbReference type="GO" id="GO:0005524">
    <property type="term" value="F:ATP binding"/>
    <property type="evidence" value="ECO:0007669"/>
    <property type="project" value="UniProtKB-KW"/>
</dbReference>
<feature type="region of interest" description="Disordered" evidence="5">
    <location>
        <begin position="1"/>
        <end position="25"/>
    </location>
</feature>
<dbReference type="PANTHER" id="PTHR42749">
    <property type="entry name" value="CELL SHAPE-DETERMINING PROTEIN MREB"/>
    <property type="match status" value="1"/>
</dbReference>
<gene>
    <name evidence="6" type="ORF">BN715_01857</name>
</gene>
<organism evidence="6">
    <name type="scientific">Megasphaera elsdenii CAG:570</name>
    <dbReference type="NCBI Taxonomy" id="1263087"/>
    <lineage>
        <taxon>Bacteria</taxon>
        <taxon>Bacillati</taxon>
        <taxon>Bacillota</taxon>
        <taxon>Negativicutes</taxon>
        <taxon>Veillonellales</taxon>
        <taxon>Veillonellaceae</taxon>
        <taxon>Megasphaera</taxon>
    </lineage>
</organism>
<dbReference type="PANTHER" id="PTHR42749:SF1">
    <property type="entry name" value="CELL SHAPE-DETERMINING PROTEIN MREB"/>
    <property type="match status" value="1"/>
</dbReference>
<dbReference type="Pfam" id="PF06723">
    <property type="entry name" value="MreB_Mbl"/>
    <property type="match status" value="1"/>
</dbReference>
<comment type="caution">
    <text evidence="6">The sequence shown here is derived from an EMBL/GenBank/DDBJ whole genome shotgun (WGS) entry which is preliminary data.</text>
</comment>
<protein>
    <submittedName>
        <fullName evidence="6">Cell shape determining protein</fullName>
    </submittedName>
</protein>
<name>R7MZ31_MEGEL</name>
<keyword evidence="2" id="KW-0963">Cytoplasm</keyword>
<evidence type="ECO:0000256" key="3">
    <source>
        <dbReference type="ARBA" id="ARBA00022741"/>
    </source>
</evidence>
<reference evidence="6" key="1">
    <citation type="submission" date="2012-11" db="EMBL/GenBank/DDBJ databases">
        <title>Dependencies among metagenomic species, viruses, plasmids and units of genetic variation.</title>
        <authorList>
            <person name="Nielsen H.B."/>
            <person name="Almeida M."/>
            <person name="Juncker A.S."/>
            <person name="Rasmussen S."/>
            <person name="Li J."/>
            <person name="Sunagawa S."/>
            <person name="Plichta D."/>
            <person name="Gautier L."/>
            <person name="Le Chatelier E."/>
            <person name="Peletier E."/>
            <person name="Bonde I."/>
            <person name="Nielsen T."/>
            <person name="Manichanh C."/>
            <person name="Arumugam M."/>
            <person name="Batto J."/>
            <person name="Santos M.B.Q.D."/>
            <person name="Blom N."/>
            <person name="Borruel N."/>
            <person name="Burgdorf K.S."/>
            <person name="Boumezbeur F."/>
            <person name="Casellas F."/>
            <person name="Dore J."/>
            <person name="Guarner F."/>
            <person name="Hansen T."/>
            <person name="Hildebrand F."/>
            <person name="Kaas R.S."/>
            <person name="Kennedy S."/>
            <person name="Kristiansen K."/>
            <person name="Kultima J.R."/>
            <person name="Leonard P."/>
            <person name="Levenez F."/>
            <person name="Lund O."/>
            <person name="Moumen B."/>
            <person name="Le Paslier D."/>
            <person name="Pons N."/>
            <person name="Pedersen O."/>
            <person name="Prifti E."/>
            <person name="Qin J."/>
            <person name="Raes J."/>
            <person name="Tap J."/>
            <person name="Tims S."/>
            <person name="Ussery D.W."/>
            <person name="Yamada T."/>
            <person name="MetaHit consortium"/>
            <person name="Renault P."/>
            <person name="Sicheritz-Ponten T."/>
            <person name="Bork P."/>
            <person name="Wang J."/>
            <person name="Brunak S."/>
            <person name="Ehrlich S.D."/>
        </authorList>
    </citation>
    <scope>NUCLEOTIDE SEQUENCE [LARGE SCALE GENOMIC DNA]</scope>
</reference>
<dbReference type="Gene3D" id="3.30.420.40">
    <property type="match status" value="1"/>
</dbReference>
<feature type="compositionally biased region" description="Basic and acidic residues" evidence="5">
    <location>
        <begin position="1"/>
        <end position="15"/>
    </location>
</feature>
<evidence type="ECO:0000256" key="2">
    <source>
        <dbReference type="ARBA" id="ARBA00022490"/>
    </source>
</evidence>
<dbReference type="SUPFAM" id="SSF53067">
    <property type="entry name" value="Actin-like ATPase domain"/>
    <property type="match status" value="1"/>
</dbReference>
<evidence type="ECO:0000256" key="5">
    <source>
        <dbReference type="SAM" id="MobiDB-lite"/>
    </source>
</evidence>
<evidence type="ECO:0000256" key="1">
    <source>
        <dbReference type="ARBA" id="ARBA00004496"/>
    </source>
</evidence>
<proteinExistence type="predicted"/>
<dbReference type="InterPro" id="IPR043129">
    <property type="entry name" value="ATPase_NBD"/>
</dbReference>
<keyword evidence="4" id="KW-0067">ATP-binding</keyword>
<comment type="subcellular location">
    <subcellularLocation>
        <location evidence="1">Cytoplasm</location>
    </subcellularLocation>
</comment>
<dbReference type="AlphaFoldDB" id="R7MZ31"/>
<keyword evidence="3" id="KW-0547">Nucleotide-binding</keyword>
<sequence>MGDGRRMTADVRGRSTETGLPTSVDIDSQEIRQALDEPIQTVLKTIVSILEKTPPELAADVADHGIVLTGGGLLLDSFDRLISQTTGMAAYLCDDPLLCVANGAGKALREMDRLKDSFDDL</sequence>
<dbReference type="InterPro" id="IPR056546">
    <property type="entry name" value="MreB_MamK-like"/>
</dbReference>
<evidence type="ECO:0000313" key="6">
    <source>
        <dbReference type="EMBL" id="CDF05601.1"/>
    </source>
</evidence>
<dbReference type="GO" id="GO:0005737">
    <property type="term" value="C:cytoplasm"/>
    <property type="evidence" value="ECO:0007669"/>
    <property type="project" value="UniProtKB-SubCell"/>
</dbReference>